<keyword evidence="3" id="KW-1185">Reference proteome</keyword>
<protein>
    <recommendedName>
        <fullName evidence="1">Amine oxidase domain-containing protein</fullName>
    </recommendedName>
</protein>
<dbReference type="Proteomes" id="UP000466785">
    <property type="component" value="Chromosome"/>
</dbReference>
<dbReference type="GO" id="GO:0016491">
    <property type="term" value="F:oxidoreductase activity"/>
    <property type="evidence" value="ECO:0007669"/>
    <property type="project" value="InterPro"/>
</dbReference>
<reference evidence="2 3" key="1">
    <citation type="journal article" date="2019" name="Emerg. Microbes Infect.">
        <title>Comprehensive subspecies identification of 175 nontuberculous mycobacteria species based on 7547 genomic profiles.</title>
        <authorList>
            <person name="Matsumoto Y."/>
            <person name="Kinjo T."/>
            <person name="Motooka D."/>
            <person name="Nabeya D."/>
            <person name="Jung N."/>
            <person name="Uechi K."/>
            <person name="Horii T."/>
            <person name="Iida T."/>
            <person name="Fujita J."/>
            <person name="Nakamura S."/>
        </authorList>
    </citation>
    <scope>NUCLEOTIDE SEQUENCE [LARGE SCALE GENOMIC DNA]</scope>
    <source>
        <strain evidence="2 3">JCM 12603</strain>
    </source>
</reference>
<dbReference type="Gene3D" id="3.50.50.60">
    <property type="entry name" value="FAD/NAD(P)-binding domain"/>
    <property type="match status" value="1"/>
</dbReference>
<proteinExistence type="predicted"/>
<accession>A0A6N4VI58</accession>
<dbReference type="InterPro" id="IPR002937">
    <property type="entry name" value="Amino_oxidase"/>
</dbReference>
<organism evidence="2 3">
    <name type="scientific">Mycolicibacterium poriferae</name>
    <dbReference type="NCBI Taxonomy" id="39694"/>
    <lineage>
        <taxon>Bacteria</taxon>
        <taxon>Bacillati</taxon>
        <taxon>Actinomycetota</taxon>
        <taxon>Actinomycetes</taxon>
        <taxon>Mycobacteriales</taxon>
        <taxon>Mycobacteriaceae</taxon>
        <taxon>Mycolicibacterium</taxon>
    </lineage>
</organism>
<dbReference type="RefSeq" id="WP_163678371.1">
    <property type="nucleotide sequence ID" value="NZ_AP022570.1"/>
</dbReference>
<evidence type="ECO:0000259" key="1">
    <source>
        <dbReference type="Pfam" id="PF01593"/>
    </source>
</evidence>
<dbReference type="Gene3D" id="3.90.660.10">
    <property type="match status" value="1"/>
</dbReference>
<dbReference type="PANTHER" id="PTHR16128">
    <property type="entry name" value="FAD/NAD(P)-BINDING OXIDOREDUCTASE FAMILY PROTEIN"/>
    <property type="match status" value="1"/>
</dbReference>
<dbReference type="EMBL" id="AP022570">
    <property type="protein sequence ID" value="BBX53798.1"/>
    <property type="molecule type" value="Genomic_DNA"/>
</dbReference>
<gene>
    <name evidence="2" type="ORF">MPOR_48240</name>
</gene>
<dbReference type="InterPro" id="IPR036188">
    <property type="entry name" value="FAD/NAD-bd_sf"/>
</dbReference>
<sequence length="309" mass="32829">MASARVAVVGAGLSGAACAQALRERGIGVEIFERGRGPGGRMASPTLHGRRVDMGAAYFTVKDPAFATVADGWIDRGLAHRWTDTFDVVSSEGRDVTTGPMRFATSGGLRSLVRDLLPDDVRFERPIDSLDELSHDAVVLAMPDPQAARLAPDACDWVDFEPVIAVAAGWTERRWAVADAVFVNDDADVSFIADDGARRGDGAAVLVAHATAARAREHLDRPEGAAAPVLAALDRTLGVSEKPVWTHVHRWTFAKPAGTHGQAEFALIDRPRLVGVCGDAWCPTGAPRVESAWLSGRRLGLAIADALSV</sequence>
<dbReference type="KEGG" id="mpof:MPOR_48240"/>
<feature type="domain" description="Amine oxidase" evidence="1">
    <location>
        <begin position="131"/>
        <end position="298"/>
    </location>
</feature>
<dbReference type="PROSITE" id="PS51257">
    <property type="entry name" value="PROKAR_LIPOPROTEIN"/>
    <property type="match status" value="1"/>
</dbReference>
<evidence type="ECO:0000313" key="2">
    <source>
        <dbReference type="EMBL" id="BBX53798.1"/>
    </source>
</evidence>
<dbReference type="Pfam" id="PF13450">
    <property type="entry name" value="NAD_binding_8"/>
    <property type="match status" value="1"/>
</dbReference>
<dbReference type="SUPFAM" id="SSF51905">
    <property type="entry name" value="FAD/NAD(P)-binding domain"/>
    <property type="match status" value="1"/>
</dbReference>
<evidence type="ECO:0000313" key="3">
    <source>
        <dbReference type="Proteomes" id="UP000466785"/>
    </source>
</evidence>
<dbReference type="PRINTS" id="PR00419">
    <property type="entry name" value="ADXRDTASE"/>
</dbReference>
<dbReference type="PANTHER" id="PTHR16128:SF5">
    <property type="entry name" value="FAD_NAD(P)-BINDING OXIDOREDUCTASE FAMILY PROTEIN"/>
    <property type="match status" value="1"/>
</dbReference>
<dbReference type="Pfam" id="PF01593">
    <property type="entry name" value="Amino_oxidase"/>
    <property type="match status" value="1"/>
</dbReference>
<dbReference type="AlphaFoldDB" id="A0A6N4VI58"/>
<name>A0A6N4VI58_9MYCO</name>